<dbReference type="SMART" id="SM01008">
    <property type="entry name" value="Ald_Xan_dh_C"/>
    <property type="match status" value="1"/>
</dbReference>
<dbReference type="InterPro" id="IPR036856">
    <property type="entry name" value="Ald_Oxase/Xan_DH_a/b_sf"/>
</dbReference>
<organism evidence="4">
    <name type="scientific">marine sediment metagenome</name>
    <dbReference type="NCBI Taxonomy" id="412755"/>
    <lineage>
        <taxon>unclassified sequences</taxon>
        <taxon>metagenomes</taxon>
        <taxon>ecological metagenomes</taxon>
    </lineage>
</organism>
<evidence type="ECO:0000313" key="4">
    <source>
        <dbReference type="EMBL" id="GAG40091.1"/>
    </source>
</evidence>
<dbReference type="Gene3D" id="3.90.1170.50">
    <property type="entry name" value="Aldehyde oxidase/xanthine dehydrogenase, a/b hammerhead"/>
    <property type="match status" value="1"/>
</dbReference>
<dbReference type="EMBL" id="BARS01044822">
    <property type="protein sequence ID" value="GAG40091.1"/>
    <property type="molecule type" value="Genomic_DNA"/>
</dbReference>
<dbReference type="PANTHER" id="PTHR11908">
    <property type="entry name" value="XANTHINE DEHYDROGENASE"/>
    <property type="match status" value="1"/>
</dbReference>
<dbReference type="InterPro" id="IPR000674">
    <property type="entry name" value="Ald_Oxase/Xan_DH_a/b"/>
</dbReference>
<sequence>MQSLTPNLKVVGESVERVDGWEKVTGAAKFTDDIEFGPGLLYACIVESPHAYAKIKKIDTRRAQKVQGVVRVVTGKDFPFRFGLYMKDRYIFAQDRVRFVGEQVAAVIARDPKTAARAAGLMKVEYEELSPIFDPVKAISEGSDLIHPDLGGYIHVPWFFPKSGTNIAHWRKTKKG</sequence>
<evidence type="ECO:0000256" key="1">
    <source>
        <dbReference type="ARBA" id="ARBA00022505"/>
    </source>
</evidence>
<dbReference type="Gene3D" id="3.30.365.10">
    <property type="entry name" value="Aldehyde oxidase/xanthine dehydrogenase, molybdopterin binding domain"/>
    <property type="match status" value="2"/>
</dbReference>
<dbReference type="GO" id="GO:0005506">
    <property type="term" value="F:iron ion binding"/>
    <property type="evidence" value="ECO:0007669"/>
    <property type="project" value="InterPro"/>
</dbReference>
<dbReference type="SUPFAM" id="SSF54665">
    <property type="entry name" value="CO dehydrogenase molybdoprotein N-domain-like"/>
    <property type="match status" value="1"/>
</dbReference>
<proteinExistence type="predicted"/>
<gene>
    <name evidence="4" type="ORF">S01H1_67648</name>
</gene>
<evidence type="ECO:0000259" key="3">
    <source>
        <dbReference type="SMART" id="SM01008"/>
    </source>
</evidence>
<dbReference type="GO" id="GO:0016491">
    <property type="term" value="F:oxidoreductase activity"/>
    <property type="evidence" value="ECO:0007669"/>
    <property type="project" value="UniProtKB-KW"/>
</dbReference>
<comment type="caution">
    <text evidence="4">The sequence shown here is derived from an EMBL/GenBank/DDBJ whole genome shotgun (WGS) entry which is preliminary data.</text>
</comment>
<dbReference type="AlphaFoldDB" id="X0YTX7"/>
<dbReference type="Pfam" id="PF01315">
    <property type="entry name" value="Ald_Xan_dh_C"/>
    <property type="match status" value="1"/>
</dbReference>
<protein>
    <recommendedName>
        <fullName evidence="3">Aldehyde oxidase/xanthine dehydrogenase a/b hammerhead domain-containing protein</fullName>
    </recommendedName>
</protein>
<accession>X0YTX7</accession>
<dbReference type="InterPro" id="IPR016208">
    <property type="entry name" value="Ald_Oxase/xanthine_DH-like"/>
</dbReference>
<keyword evidence="2" id="KW-0560">Oxidoreductase</keyword>
<reference evidence="4" key="1">
    <citation type="journal article" date="2014" name="Front. Microbiol.">
        <title>High frequency of phylogenetically diverse reductive dehalogenase-homologous genes in deep subseafloor sedimentary metagenomes.</title>
        <authorList>
            <person name="Kawai M."/>
            <person name="Futagami T."/>
            <person name="Toyoda A."/>
            <person name="Takaki Y."/>
            <person name="Nishi S."/>
            <person name="Hori S."/>
            <person name="Arai W."/>
            <person name="Tsubouchi T."/>
            <person name="Morono Y."/>
            <person name="Uchiyama I."/>
            <person name="Ito T."/>
            <person name="Fujiyama A."/>
            <person name="Inagaki F."/>
            <person name="Takami H."/>
        </authorList>
    </citation>
    <scope>NUCLEOTIDE SEQUENCE</scope>
    <source>
        <strain evidence="4">Expedition CK06-06</strain>
    </source>
</reference>
<feature type="non-terminal residue" evidence="4">
    <location>
        <position position="176"/>
    </location>
</feature>
<evidence type="ECO:0000256" key="2">
    <source>
        <dbReference type="ARBA" id="ARBA00023002"/>
    </source>
</evidence>
<dbReference type="PANTHER" id="PTHR11908:SF132">
    <property type="entry name" value="ALDEHYDE OXIDASE 1-RELATED"/>
    <property type="match status" value="1"/>
</dbReference>
<name>X0YTX7_9ZZZZ</name>
<feature type="domain" description="Aldehyde oxidase/xanthine dehydrogenase a/b hammerhead" evidence="3">
    <location>
        <begin position="25"/>
        <end position="130"/>
    </location>
</feature>
<keyword evidence="1" id="KW-0500">Molybdenum</keyword>